<dbReference type="AlphaFoldDB" id="A0A0U0ZV13"/>
<dbReference type="Proteomes" id="UP000045782">
    <property type="component" value="Unassembled WGS sequence"/>
</dbReference>
<accession>A0A0U0ZV13</accession>
<protein>
    <submittedName>
        <fullName evidence="1">Uncharacterized protein</fullName>
    </submittedName>
</protein>
<organism evidence="1 2">
    <name type="scientific">Mycobacteroides abscessus</name>
    <dbReference type="NCBI Taxonomy" id="36809"/>
    <lineage>
        <taxon>Bacteria</taxon>
        <taxon>Bacillati</taxon>
        <taxon>Actinomycetota</taxon>
        <taxon>Actinomycetes</taxon>
        <taxon>Mycobacteriales</taxon>
        <taxon>Mycobacteriaceae</taxon>
        <taxon>Mycobacteroides</taxon>
    </lineage>
</organism>
<dbReference type="RefSeq" id="WP_052524978.1">
    <property type="nucleotide sequence ID" value="NZ_CP014951.1"/>
</dbReference>
<gene>
    <name evidence="1" type="ORF">ERS075579_04828</name>
</gene>
<evidence type="ECO:0000313" key="1">
    <source>
        <dbReference type="EMBL" id="CPV70610.1"/>
    </source>
</evidence>
<proteinExistence type="predicted"/>
<evidence type="ECO:0000313" key="2">
    <source>
        <dbReference type="Proteomes" id="UP000045782"/>
    </source>
</evidence>
<reference evidence="1 2" key="1">
    <citation type="submission" date="2015-03" db="EMBL/GenBank/DDBJ databases">
        <authorList>
            <person name="Murphy D."/>
        </authorList>
    </citation>
    <scope>NUCLEOTIDE SEQUENCE [LARGE SCALE GENOMIC DNA]</scope>
    <source>
        <strain evidence="1 2">PAP088</strain>
    </source>
</reference>
<sequence>MSDNITIADRDAFPKKVEAIEQEVANLRTFGPKLEAIVTKAREEAKSLTTNGEPAPIYHALLDALGSWHAAASSAITAVCGSADGCVKTMTEKFTKITGADAAAAKDIAKA</sequence>
<name>A0A0U0ZV13_9MYCO</name>
<dbReference type="EMBL" id="CSWP01000012">
    <property type="protein sequence ID" value="CPV70610.1"/>
    <property type="molecule type" value="Genomic_DNA"/>
</dbReference>